<dbReference type="AlphaFoldDB" id="C6H7M6"/>
<gene>
    <name evidence="1" type="ORF">HCDG_02427</name>
</gene>
<name>C6H7M6_AJECH</name>
<dbReference type="Proteomes" id="UP000002624">
    <property type="component" value="Unassembled WGS sequence"/>
</dbReference>
<dbReference type="EMBL" id="GG692420">
    <property type="protein sequence ID" value="EER44397.1"/>
    <property type="molecule type" value="Genomic_DNA"/>
</dbReference>
<organism evidence="1 2">
    <name type="scientific">Ajellomyces capsulatus (strain H143)</name>
    <name type="common">Darling's disease fungus</name>
    <name type="synonym">Histoplasma capsulatum</name>
    <dbReference type="NCBI Taxonomy" id="544712"/>
    <lineage>
        <taxon>Eukaryota</taxon>
        <taxon>Fungi</taxon>
        <taxon>Dikarya</taxon>
        <taxon>Ascomycota</taxon>
        <taxon>Pezizomycotina</taxon>
        <taxon>Eurotiomycetes</taxon>
        <taxon>Eurotiomycetidae</taxon>
        <taxon>Onygenales</taxon>
        <taxon>Ajellomycetaceae</taxon>
        <taxon>Histoplasma</taxon>
    </lineage>
</organism>
<accession>C6H7M6</accession>
<dbReference type="HOGENOM" id="CLU_1660219_0_0_1"/>
<dbReference type="VEuPathDB" id="FungiDB:HCDG_02427"/>
<sequence>MSEDMKAARIAAWSLYRVKPRIINSNEVWNQLVYTGIIILEYSTSMLWSQHNAFHKDKNLNVQDSSNQSCIFIINYQLHIIYGVSINLCYENVISAYKVSCYKLMYSPTISTIEAAHELRDLMAVNLSPTKILMWENVEEIDKSNTSCMKNGNRIGKHV</sequence>
<evidence type="ECO:0000313" key="1">
    <source>
        <dbReference type="EMBL" id="EER44397.1"/>
    </source>
</evidence>
<reference evidence="2" key="1">
    <citation type="submission" date="2009-05" db="EMBL/GenBank/DDBJ databases">
        <title>The genome sequence of Ajellomyces capsulatus strain H143.</title>
        <authorList>
            <person name="Champion M."/>
            <person name="Cuomo C.A."/>
            <person name="Ma L.-J."/>
            <person name="Henn M.R."/>
            <person name="Sil A."/>
            <person name="Goldman B."/>
            <person name="Young S.K."/>
            <person name="Kodira C.D."/>
            <person name="Zeng Q."/>
            <person name="Koehrsen M."/>
            <person name="Alvarado L."/>
            <person name="Berlin A.M."/>
            <person name="Borenstein D."/>
            <person name="Chen Z."/>
            <person name="Engels R."/>
            <person name="Freedman E."/>
            <person name="Gellesch M."/>
            <person name="Goldberg J."/>
            <person name="Griggs A."/>
            <person name="Gujja S."/>
            <person name="Heiman D.I."/>
            <person name="Hepburn T.A."/>
            <person name="Howarth C."/>
            <person name="Jen D."/>
            <person name="Larson L."/>
            <person name="Lewis B."/>
            <person name="Mehta T."/>
            <person name="Park D."/>
            <person name="Pearson M."/>
            <person name="Roberts A."/>
            <person name="Saif S."/>
            <person name="Shea T.D."/>
            <person name="Shenoy N."/>
            <person name="Sisk P."/>
            <person name="Stolte C."/>
            <person name="Sykes S."/>
            <person name="Walk T."/>
            <person name="White J."/>
            <person name="Yandava C."/>
            <person name="Klein B."/>
            <person name="McEwen J.G."/>
            <person name="Puccia R."/>
            <person name="Goldman G.H."/>
            <person name="Felipe M.S."/>
            <person name="Nino-Vega G."/>
            <person name="San-Blas G."/>
            <person name="Taylor J.W."/>
            <person name="Mendoza L."/>
            <person name="Galagan J.E."/>
            <person name="Nusbaum C."/>
            <person name="Birren B.W."/>
        </authorList>
    </citation>
    <scope>NUCLEOTIDE SEQUENCE [LARGE SCALE GENOMIC DNA]</scope>
    <source>
        <strain evidence="2">H143</strain>
    </source>
</reference>
<proteinExistence type="predicted"/>
<evidence type="ECO:0000313" key="2">
    <source>
        <dbReference type="Proteomes" id="UP000002624"/>
    </source>
</evidence>
<protein>
    <submittedName>
        <fullName evidence="1">Uncharacterized protein</fullName>
    </submittedName>
</protein>